<feature type="domain" description="Cell wall-active antibiotics response LiaF-like C-terminal" evidence="1">
    <location>
        <begin position="138"/>
        <end position="203"/>
    </location>
</feature>
<evidence type="ECO:0000259" key="1">
    <source>
        <dbReference type="Pfam" id="PF09922"/>
    </source>
</evidence>
<dbReference type="PANTHER" id="PTHR40763">
    <property type="entry name" value="MEMBRANE PROTEIN-RELATED"/>
    <property type="match status" value="1"/>
</dbReference>
<comment type="caution">
    <text evidence="2">The sequence shown here is derived from an EMBL/GenBank/DDBJ whole genome shotgun (WGS) entry which is preliminary data.</text>
</comment>
<dbReference type="Proteomes" id="UP000824190">
    <property type="component" value="Unassembled WGS sequence"/>
</dbReference>
<dbReference type="AlphaFoldDB" id="A0A9D1RMM8"/>
<dbReference type="PANTHER" id="PTHR40763:SF5">
    <property type="entry name" value="MEMBRANE PROTEIN"/>
    <property type="match status" value="1"/>
</dbReference>
<evidence type="ECO:0000313" key="2">
    <source>
        <dbReference type="EMBL" id="HIW90724.1"/>
    </source>
</evidence>
<organism evidence="2 3">
    <name type="scientific">Candidatus Corynebacterium avicola</name>
    <dbReference type="NCBI Taxonomy" id="2838527"/>
    <lineage>
        <taxon>Bacteria</taxon>
        <taxon>Bacillati</taxon>
        <taxon>Actinomycetota</taxon>
        <taxon>Actinomycetes</taxon>
        <taxon>Mycobacteriales</taxon>
        <taxon>Corynebacteriaceae</taxon>
        <taxon>Corynebacterium</taxon>
    </lineage>
</organism>
<gene>
    <name evidence="2" type="ORF">H9870_03555</name>
</gene>
<reference evidence="2" key="1">
    <citation type="journal article" date="2021" name="PeerJ">
        <title>Extensive microbial diversity within the chicken gut microbiome revealed by metagenomics and culture.</title>
        <authorList>
            <person name="Gilroy R."/>
            <person name="Ravi A."/>
            <person name="Getino M."/>
            <person name="Pursley I."/>
            <person name="Horton D.L."/>
            <person name="Alikhan N.F."/>
            <person name="Baker D."/>
            <person name="Gharbi K."/>
            <person name="Hall N."/>
            <person name="Watson M."/>
            <person name="Adriaenssens E.M."/>
            <person name="Foster-Nyarko E."/>
            <person name="Jarju S."/>
            <person name="Secka A."/>
            <person name="Antonio M."/>
            <person name="Oren A."/>
            <person name="Chaudhuri R.R."/>
            <person name="La Ragione R."/>
            <person name="Hildebrand F."/>
            <person name="Pallen M.J."/>
        </authorList>
    </citation>
    <scope>NUCLEOTIDE SEQUENCE</scope>
    <source>
        <strain evidence="2">CHK32-1732</strain>
    </source>
</reference>
<reference evidence="2" key="2">
    <citation type="submission" date="2021-04" db="EMBL/GenBank/DDBJ databases">
        <authorList>
            <person name="Gilroy R."/>
        </authorList>
    </citation>
    <scope>NUCLEOTIDE SEQUENCE</scope>
    <source>
        <strain evidence="2">CHK32-1732</strain>
    </source>
</reference>
<evidence type="ECO:0000313" key="3">
    <source>
        <dbReference type="Proteomes" id="UP000824190"/>
    </source>
</evidence>
<dbReference type="EMBL" id="DXGC01000035">
    <property type="protein sequence ID" value="HIW90724.1"/>
    <property type="molecule type" value="Genomic_DNA"/>
</dbReference>
<proteinExistence type="predicted"/>
<sequence>MTSPEPTDPLPPRIDDARRQSLNEKLTLAVGQGRIDLSEFSTISDAVWSVTDVDRFERLEHLVAGKSGTPDDVDEAEIDRLAGKAAPAPVAKPKGSISSFSNAISNLEANTVVPAGHTPTQSTWFGDIDLDGTMQLGEREGYRVVFGDLKLDLREATLTESTTVLEVSSVFGDVKLTVPPGVQVVNRMSLTFGDVKVSQREGGATPNYPGAPTVVVTGRSIFGDLRVRVAEPGEKQGFWSWLTEG</sequence>
<dbReference type="Pfam" id="PF09922">
    <property type="entry name" value="LiaF-like_C"/>
    <property type="match status" value="1"/>
</dbReference>
<dbReference type="InterPro" id="IPR024425">
    <property type="entry name" value="LiaF-like_C"/>
</dbReference>
<name>A0A9D1RMM8_9CORY</name>
<protein>
    <submittedName>
        <fullName evidence="2">Cell wall-active antibiotics response protein</fullName>
    </submittedName>
</protein>
<accession>A0A9D1RMM8</accession>